<organism evidence="8 9">
    <name type="scientific">Thelonectria olida</name>
    <dbReference type="NCBI Taxonomy" id="1576542"/>
    <lineage>
        <taxon>Eukaryota</taxon>
        <taxon>Fungi</taxon>
        <taxon>Dikarya</taxon>
        <taxon>Ascomycota</taxon>
        <taxon>Pezizomycotina</taxon>
        <taxon>Sordariomycetes</taxon>
        <taxon>Hypocreomycetidae</taxon>
        <taxon>Hypocreales</taxon>
        <taxon>Nectriaceae</taxon>
        <taxon>Thelonectria</taxon>
    </lineage>
</organism>
<evidence type="ECO:0000256" key="2">
    <source>
        <dbReference type="ARBA" id="ARBA00022448"/>
    </source>
</evidence>
<dbReference type="Pfam" id="PF03810">
    <property type="entry name" value="IBN_N"/>
    <property type="match status" value="1"/>
</dbReference>
<dbReference type="FunFam" id="1.25.10.10:FF:000313">
    <property type="entry name" value="Importin beta-2 subunit, putative"/>
    <property type="match status" value="1"/>
</dbReference>
<name>A0A9P8W5Q8_9HYPO</name>
<feature type="domain" description="Importin N-terminal" evidence="7">
    <location>
        <begin position="32"/>
        <end position="100"/>
    </location>
</feature>
<keyword evidence="3" id="KW-0963">Cytoplasm</keyword>
<protein>
    <submittedName>
        <fullName evidence="8">Armadillo-type protein</fullName>
    </submittedName>
</protein>
<evidence type="ECO:0000313" key="8">
    <source>
        <dbReference type="EMBL" id="KAH6889903.1"/>
    </source>
</evidence>
<sequence>MAWQPSPESLQQLAACLKDSLSGFDKNAQKQAEQMLDSAKSSPDVNNYLAYLFSSTQPPDGLQFTEQDFHLVRSAAGIMLKNNIRSDWKSIPDSSLQLVKLAVPMGLQDKNSQIRSFAGNIATEVIRRGGLLGWPELLPQLLDLTSNASGQVANESQEGAMSALAKICEDNYRMLMKEVNGQRPLNYVLPQLITATKNPLPKVRAGALTAINVFTPLESQAMLNSIDDLLQHLFILASDEHPDVRRQVCRAFVQLVDTRPDKLLPHTGGLVDYIISQQKSDDEELACEAAEFWLAVGEHENLWTSLKPYLNKIIPVLLECMIYSGEDIALLGGQSDDEDEEDREEDIRPAFAKKPTARKANGEQSASADPNQNGNAYEKLAEMDEDLEEGEVDDYEDGDDANPNERWTIRKCSAAALDVFARDFQDPVFEAIFPYLSQNLKHDEWPYREAAVLALGAVAEGCLNVVKPHLPELVPYLISLLEDQEPVVRQITCWTLGRYSSWAANLEDQQREQFFVPMMDGILRKMLDNNKKVQEAGASAFANLEEKAGKILEPYSGPIISQYVKCFAKYKDRNMYILYDCIQTLAEHIGPVMARPDLAGQLMPALIDRYNKVSDQSRELFPMLECLSYVAMAMNDAFAAYAEPIFLRCVNIIHINLEQTLAAASNPALDQPDKDFLVTSLDLLSAIIQALDDDKAAALVKNSQQSFFELLSFCMEDPADEVRQSAYALLGDCARYVYPLLQQYLPTIFPIMLKQLDLDNILDEEIDSGFGVVNNACWSAGEVSMQHKSNMGPWVPELVQRFVEIMTNPRVPKALNENAAMALGRLGLDNSELLAPHLGNFAEDWLSIMGEVEPTEEKDTAFKGFSMIVGRNPQAMEKVLLQYFVSIARYRDIKLNNPTKQDLHSVFQNVLSAYKQMIPQFSDFLGQLQPKDRQALEGHYTL</sequence>
<dbReference type="SMART" id="SM00913">
    <property type="entry name" value="IBN_N"/>
    <property type="match status" value="1"/>
</dbReference>
<evidence type="ECO:0000256" key="1">
    <source>
        <dbReference type="ARBA" id="ARBA00004496"/>
    </source>
</evidence>
<feature type="region of interest" description="Disordered" evidence="6">
    <location>
        <begin position="333"/>
        <end position="374"/>
    </location>
</feature>
<dbReference type="InterPro" id="IPR001494">
    <property type="entry name" value="Importin-beta_N"/>
</dbReference>
<dbReference type="GO" id="GO:0005737">
    <property type="term" value="C:cytoplasm"/>
    <property type="evidence" value="ECO:0007669"/>
    <property type="project" value="UniProtKB-SubCell"/>
</dbReference>
<evidence type="ECO:0000256" key="4">
    <source>
        <dbReference type="ARBA" id="ARBA00022737"/>
    </source>
</evidence>
<dbReference type="Pfam" id="PF23271">
    <property type="entry name" value="HEAT_GCN1"/>
    <property type="match status" value="1"/>
</dbReference>
<dbReference type="SUPFAM" id="SSF48371">
    <property type="entry name" value="ARM repeat"/>
    <property type="match status" value="1"/>
</dbReference>
<dbReference type="Gene3D" id="1.25.10.10">
    <property type="entry name" value="Leucine-rich Repeat Variant"/>
    <property type="match status" value="2"/>
</dbReference>
<proteinExistence type="predicted"/>
<dbReference type="OrthoDB" id="951172at2759"/>
<dbReference type="Proteomes" id="UP000777438">
    <property type="component" value="Unassembled WGS sequence"/>
</dbReference>
<comment type="caution">
    <text evidence="8">The sequence shown here is derived from an EMBL/GenBank/DDBJ whole genome shotgun (WGS) entry which is preliminary data.</text>
</comment>
<dbReference type="GO" id="GO:0005634">
    <property type="term" value="C:nucleus"/>
    <property type="evidence" value="ECO:0007669"/>
    <property type="project" value="UniProtKB-SubCell"/>
</dbReference>
<dbReference type="GO" id="GO:0006606">
    <property type="term" value="P:protein import into nucleus"/>
    <property type="evidence" value="ECO:0007669"/>
    <property type="project" value="InterPro"/>
</dbReference>
<dbReference type="InterPro" id="IPR057546">
    <property type="entry name" value="HEAT_GCN1"/>
</dbReference>
<evidence type="ECO:0000256" key="6">
    <source>
        <dbReference type="SAM" id="MobiDB-lite"/>
    </source>
</evidence>
<dbReference type="InterPro" id="IPR011989">
    <property type="entry name" value="ARM-like"/>
</dbReference>
<keyword evidence="9" id="KW-1185">Reference proteome</keyword>
<dbReference type="PROSITE" id="PS50166">
    <property type="entry name" value="IMPORTIN_B_NT"/>
    <property type="match status" value="1"/>
</dbReference>
<evidence type="ECO:0000256" key="5">
    <source>
        <dbReference type="ARBA" id="ARBA00022927"/>
    </source>
</evidence>
<keyword evidence="5" id="KW-0653">Protein transport</keyword>
<dbReference type="EMBL" id="JAGPYM010000010">
    <property type="protein sequence ID" value="KAH6889903.1"/>
    <property type="molecule type" value="Genomic_DNA"/>
</dbReference>
<accession>A0A9P8W5Q8</accession>
<dbReference type="AlphaFoldDB" id="A0A9P8W5Q8"/>
<evidence type="ECO:0000313" key="9">
    <source>
        <dbReference type="Proteomes" id="UP000777438"/>
    </source>
</evidence>
<evidence type="ECO:0000256" key="3">
    <source>
        <dbReference type="ARBA" id="ARBA00022490"/>
    </source>
</evidence>
<feature type="compositionally biased region" description="Polar residues" evidence="6">
    <location>
        <begin position="362"/>
        <end position="374"/>
    </location>
</feature>
<dbReference type="Pfam" id="PF13513">
    <property type="entry name" value="HEAT_EZ"/>
    <property type="match status" value="1"/>
</dbReference>
<keyword evidence="2" id="KW-0813">Transport</keyword>
<reference evidence="8 9" key="1">
    <citation type="journal article" date="2021" name="Nat. Commun.">
        <title>Genetic determinants of endophytism in the Arabidopsis root mycobiome.</title>
        <authorList>
            <person name="Mesny F."/>
            <person name="Miyauchi S."/>
            <person name="Thiergart T."/>
            <person name="Pickel B."/>
            <person name="Atanasova L."/>
            <person name="Karlsson M."/>
            <person name="Huettel B."/>
            <person name="Barry K.W."/>
            <person name="Haridas S."/>
            <person name="Chen C."/>
            <person name="Bauer D."/>
            <person name="Andreopoulos W."/>
            <person name="Pangilinan J."/>
            <person name="LaButti K."/>
            <person name="Riley R."/>
            <person name="Lipzen A."/>
            <person name="Clum A."/>
            <person name="Drula E."/>
            <person name="Henrissat B."/>
            <person name="Kohler A."/>
            <person name="Grigoriev I.V."/>
            <person name="Martin F.M."/>
            <person name="Hacquard S."/>
        </authorList>
    </citation>
    <scope>NUCLEOTIDE SEQUENCE [LARGE SCALE GENOMIC DNA]</scope>
    <source>
        <strain evidence="8 9">MPI-CAGE-CH-0241</strain>
    </source>
</reference>
<dbReference type="InterPro" id="IPR040122">
    <property type="entry name" value="Importin_beta"/>
</dbReference>
<dbReference type="GO" id="GO:0031267">
    <property type="term" value="F:small GTPase binding"/>
    <property type="evidence" value="ECO:0007669"/>
    <property type="project" value="InterPro"/>
</dbReference>
<dbReference type="PANTHER" id="PTHR10527">
    <property type="entry name" value="IMPORTIN BETA"/>
    <property type="match status" value="1"/>
</dbReference>
<feature type="compositionally biased region" description="Acidic residues" evidence="6">
    <location>
        <begin position="335"/>
        <end position="344"/>
    </location>
</feature>
<evidence type="ECO:0000259" key="7">
    <source>
        <dbReference type="PROSITE" id="PS50166"/>
    </source>
</evidence>
<comment type="subcellular location">
    <subcellularLocation>
        <location evidence="1">Cytoplasm</location>
    </subcellularLocation>
</comment>
<dbReference type="FunFam" id="1.25.10.10:FF:000219">
    <property type="entry name" value="Importin subunit beta-2"/>
    <property type="match status" value="1"/>
</dbReference>
<dbReference type="InterPro" id="IPR016024">
    <property type="entry name" value="ARM-type_fold"/>
</dbReference>
<gene>
    <name evidence="8" type="ORF">B0T10DRAFT_43162</name>
</gene>
<keyword evidence="4" id="KW-0677">Repeat</keyword>